<keyword evidence="1" id="KW-1133">Transmembrane helix</keyword>
<feature type="transmembrane region" description="Helical" evidence="1">
    <location>
        <begin position="21"/>
        <end position="38"/>
    </location>
</feature>
<keyword evidence="1" id="KW-0472">Membrane</keyword>
<organism evidence="2">
    <name type="scientific">Brassica napus</name>
    <name type="common">Rape</name>
    <dbReference type="NCBI Taxonomy" id="3708"/>
    <lineage>
        <taxon>Eukaryota</taxon>
        <taxon>Viridiplantae</taxon>
        <taxon>Streptophyta</taxon>
        <taxon>Embryophyta</taxon>
        <taxon>Tracheophyta</taxon>
        <taxon>Spermatophyta</taxon>
        <taxon>Magnoliopsida</taxon>
        <taxon>eudicotyledons</taxon>
        <taxon>Gunneridae</taxon>
        <taxon>Pentapetalae</taxon>
        <taxon>rosids</taxon>
        <taxon>malvids</taxon>
        <taxon>Brassicales</taxon>
        <taxon>Brassicaceae</taxon>
        <taxon>Brassiceae</taxon>
        <taxon>Brassica</taxon>
    </lineage>
</organism>
<evidence type="ECO:0000256" key="1">
    <source>
        <dbReference type="SAM" id="Phobius"/>
    </source>
</evidence>
<accession>A0A816LDN4</accession>
<proteinExistence type="predicted"/>
<protein>
    <submittedName>
        <fullName evidence="2">(rape) hypothetical protein</fullName>
    </submittedName>
</protein>
<keyword evidence="1" id="KW-0812">Transmembrane</keyword>
<dbReference type="AlphaFoldDB" id="A0A816LDN4"/>
<name>A0A816LDN4_BRANA</name>
<dbReference type="Proteomes" id="UP001295469">
    <property type="component" value="Chromosome C05"/>
</dbReference>
<reference evidence="2" key="1">
    <citation type="submission" date="2021-01" db="EMBL/GenBank/DDBJ databases">
        <authorList>
            <consortium name="Genoscope - CEA"/>
            <person name="William W."/>
        </authorList>
    </citation>
    <scope>NUCLEOTIDE SEQUENCE</scope>
</reference>
<gene>
    <name evidence="2" type="ORF">DARMORV10_C05P60280.1</name>
</gene>
<sequence length="125" mass="14422">MKRRGPSRAGSFQTEFLTENLPRGPVFVFFFFLVFLAYDMKSVWLVVVRCGTRDFCGEGGGDDGITIYKLWERREWGKRYVKRAVPIQTESVSCSADSRASSLSLEVIFPSSRRRSEREFLLYVS</sequence>
<evidence type="ECO:0000313" key="2">
    <source>
        <dbReference type="EMBL" id="CAF1936791.1"/>
    </source>
</evidence>
<dbReference type="Gramene" id="CDY05317">
    <property type="protein sequence ID" value="CDY05317"/>
    <property type="gene ID" value="GSBRNA2T00120148001"/>
</dbReference>
<dbReference type="EMBL" id="HG994369">
    <property type="protein sequence ID" value="CAF1936791.1"/>
    <property type="molecule type" value="Genomic_DNA"/>
</dbReference>